<evidence type="ECO:0000313" key="2">
    <source>
        <dbReference type="Proteomes" id="UP000308444"/>
    </source>
</evidence>
<dbReference type="GO" id="GO:0016787">
    <property type="term" value="F:hydrolase activity"/>
    <property type="evidence" value="ECO:0007669"/>
    <property type="project" value="UniProtKB-KW"/>
</dbReference>
<dbReference type="InterPro" id="IPR029058">
    <property type="entry name" value="AB_hydrolase_fold"/>
</dbReference>
<keyword evidence="1" id="KW-0378">Hydrolase</keyword>
<sequence>AGVPTEFHVYPGGYHGFELIVPNAEISQRAEKEYISALKRALQKTEV</sequence>
<reference evidence="1 2" key="1">
    <citation type="journal article" date="2019" name="Environ. Microbiol.">
        <title>An active ?-lactamase is a part of an orchestrated cell wall stress resistance network of Bacillus subtilis and related rhizosphere species.</title>
        <authorList>
            <person name="Bucher T."/>
            <person name="Keren-Paz A."/>
            <person name="Hausser J."/>
            <person name="Olender T."/>
            <person name="Cytryn E."/>
            <person name="Kolodkin-Gal I."/>
        </authorList>
    </citation>
    <scope>NUCLEOTIDE SEQUENCE [LARGE SCALE GENOMIC DNA]</scope>
    <source>
        <strain evidence="1 2">I32</strain>
    </source>
</reference>
<dbReference type="Gene3D" id="3.40.50.1820">
    <property type="entry name" value="alpha/beta hydrolase"/>
    <property type="match status" value="1"/>
</dbReference>
<gene>
    <name evidence="1" type="ORF">FC695_26730</name>
</gene>
<organism evidence="1 2">
    <name type="scientific">Bacillus cereus</name>
    <dbReference type="NCBI Taxonomy" id="1396"/>
    <lineage>
        <taxon>Bacteria</taxon>
        <taxon>Bacillati</taxon>
        <taxon>Bacillota</taxon>
        <taxon>Bacilli</taxon>
        <taxon>Bacillales</taxon>
        <taxon>Bacillaceae</taxon>
        <taxon>Bacillus</taxon>
        <taxon>Bacillus cereus group</taxon>
    </lineage>
</organism>
<name>A0A9X9A590_BACCE</name>
<dbReference type="Proteomes" id="UP000308444">
    <property type="component" value="Unassembled WGS sequence"/>
</dbReference>
<dbReference type="SUPFAM" id="SSF53474">
    <property type="entry name" value="alpha/beta-Hydrolases"/>
    <property type="match status" value="1"/>
</dbReference>
<proteinExistence type="predicted"/>
<dbReference type="EMBL" id="SZOH01002268">
    <property type="protein sequence ID" value="TKI95842.1"/>
    <property type="molecule type" value="Genomic_DNA"/>
</dbReference>
<accession>A0A9X9A590</accession>
<comment type="caution">
    <text evidence="1">The sequence shown here is derived from an EMBL/GenBank/DDBJ whole genome shotgun (WGS) entry which is preliminary data.</text>
</comment>
<protein>
    <submittedName>
        <fullName evidence="1">Alpha/beta hydrolase</fullName>
    </submittedName>
</protein>
<feature type="non-terminal residue" evidence="1">
    <location>
        <position position="1"/>
    </location>
</feature>
<evidence type="ECO:0000313" key="1">
    <source>
        <dbReference type="EMBL" id="TKI95842.1"/>
    </source>
</evidence>
<dbReference type="AlphaFoldDB" id="A0A9X9A590"/>